<dbReference type="AlphaFoldDB" id="A0A0F6SG22"/>
<keyword evidence="1" id="KW-1133">Transmembrane helix</keyword>
<dbReference type="KEGG" id="samy:DB32_005088"/>
<evidence type="ECO:0000313" key="3">
    <source>
        <dbReference type="EMBL" id="AKF07939.1"/>
    </source>
</evidence>
<dbReference type="STRING" id="927083.DB32_005088"/>
<dbReference type="PANTHER" id="PTHR42208:SF1">
    <property type="entry name" value="HEAVY METAL TRANSPORTER"/>
    <property type="match status" value="1"/>
</dbReference>
<keyword evidence="1" id="KW-0472">Membrane</keyword>
<feature type="transmembrane region" description="Helical" evidence="1">
    <location>
        <begin position="139"/>
        <end position="160"/>
    </location>
</feature>
<dbReference type="RefSeq" id="WP_157069367.1">
    <property type="nucleotide sequence ID" value="NZ_CP011125.1"/>
</dbReference>
<dbReference type="InterPro" id="IPR039447">
    <property type="entry name" value="UreH-like_TM_dom"/>
</dbReference>
<feature type="transmembrane region" description="Helical" evidence="1">
    <location>
        <begin position="204"/>
        <end position="221"/>
    </location>
</feature>
<reference evidence="3 4" key="1">
    <citation type="submission" date="2015-03" db="EMBL/GenBank/DDBJ databases">
        <title>Genome assembly of Sandaracinus amylolyticus DSM 53668.</title>
        <authorList>
            <person name="Sharma G."/>
            <person name="Subramanian S."/>
        </authorList>
    </citation>
    <scope>NUCLEOTIDE SEQUENCE [LARGE SCALE GENOMIC DNA]</scope>
    <source>
        <strain evidence="3 4">DSM 53668</strain>
    </source>
</reference>
<proteinExistence type="predicted"/>
<dbReference type="PANTHER" id="PTHR42208">
    <property type="entry name" value="HEAVY METAL TRANSPORTER-RELATED"/>
    <property type="match status" value="1"/>
</dbReference>
<dbReference type="Pfam" id="PF13386">
    <property type="entry name" value="DsbD_2"/>
    <property type="match status" value="1"/>
</dbReference>
<sequence>MIAALLAGLALGAVSAPHCLGMCGPLAAFAAMPPRGATTSARASRPLRWQLGRLAAYATLGAGAGAMGAQALRALAPSSWAGAALSFTLAAALLLSAVRLWAPRWWARTADVGAARLTRGRANPSLTSRLVARAPREPFVLGAITALLPCGASWSALIVAAGAGSIAAGAIAMIGFASASGAALAFAGAIGARTASSVTFRRSLAAVLAVGALITVLRPLPSLRADVGEPPSCHAH</sequence>
<dbReference type="EMBL" id="CP011125">
    <property type="protein sequence ID" value="AKF07939.1"/>
    <property type="molecule type" value="Genomic_DNA"/>
</dbReference>
<feature type="transmembrane region" description="Helical" evidence="1">
    <location>
        <begin position="80"/>
        <end position="102"/>
    </location>
</feature>
<keyword evidence="1" id="KW-0812">Transmembrane</keyword>
<name>A0A0F6SG22_9BACT</name>
<organism evidence="3 4">
    <name type="scientific">Sandaracinus amylolyticus</name>
    <dbReference type="NCBI Taxonomy" id="927083"/>
    <lineage>
        <taxon>Bacteria</taxon>
        <taxon>Pseudomonadati</taxon>
        <taxon>Myxococcota</taxon>
        <taxon>Polyangia</taxon>
        <taxon>Polyangiales</taxon>
        <taxon>Sandaracinaceae</taxon>
        <taxon>Sandaracinus</taxon>
    </lineage>
</organism>
<keyword evidence="4" id="KW-1185">Reference proteome</keyword>
<feature type="domain" description="Urease accessory protein UreH-like transmembrane" evidence="2">
    <location>
        <begin position="9"/>
        <end position="210"/>
    </location>
</feature>
<protein>
    <submittedName>
        <fullName evidence="3">Putative membrane copper tolerance protein</fullName>
    </submittedName>
</protein>
<dbReference type="Proteomes" id="UP000034883">
    <property type="component" value="Chromosome"/>
</dbReference>
<gene>
    <name evidence="3" type="ORF">DB32_005088</name>
</gene>
<accession>A0A0F6SG22</accession>
<feature type="transmembrane region" description="Helical" evidence="1">
    <location>
        <begin position="166"/>
        <end position="192"/>
    </location>
</feature>
<evidence type="ECO:0000259" key="2">
    <source>
        <dbReference type="Pfam" id="PF13386"/>
    </source>
</evidence>
<evidence type="ECO:0000256" key="1">
    <source>
        <dbReference type="SAM" id="Phobius"/>
    </source>
</evidence>
<evidence type="ECO:0000313" key="4">
    <source>
        <dbReference type="Proteomes" id="UP000034883"/>
    </source>
</evidence>